<evidence type="ECO:0000256" key="1">
    <source>
        <dbReference type="SAM" id="MobiDB-lite"/>
    </source>
</evidence>
<feature type="region of interest" description="Disordered" evidence="1">
    <location>
        <begin position="200"/>
        <end position="282"/>
    </location>
</feature>
<feature type="compositionally biased region" description="Polar residues" evidence="1">
    <location>
        <begin position="233"/>
        <end position="252"/>
    </location>
</feature>
<accession>A0AAN8JUF8</accession>
<keyword evidence="3" id="KW-1185">Reference proteome</keyword>
<reference evidence="2 3" key="1">
    <citation type="submission" date="2024-01" db="EMBL/GenBank/DDBJ databases">
        <title>The genome of the rayed Mediterranean limpet Patella caerulea (Linnaeus, 1758).</title>
        <authorList>
            <person name="Anh-Thu Weber A."/>
            <person name="Halstead-Nussloch G."/>
        </authorList>
    </citation>
    <scope>NUCLEOTIDE SEQUENCE [LARGE SCALE GENOMIC DNA]</scope>
    <source>
        <strain evidence="2">AATW-2023a</strain>
        <tissue evidence="2">Whole specimen</tissue>
    </source>
</reference>
<gene>
    <name evidence="2" type="ORF">SNE40_010017</name>
</gene>
<name>A0AAN8JUF8_PATCE</name>
<feature type="region of interest" description="Disordered" evidence="1">
    <location>
        <begin position="348"/>
        <end position="377"/>
    </location>
</feature>
<sequence>MEKNTNSENTHIIQAADDDKVQQVGVSNDGEIPYVPPLEINQPKTSAHMPFVYFVVAENKMPVQVSLLDGTSQACNHAIRVRKQFINDKKKQAKRCQEVRKIIKEQNSMLGLCLGPVKDSEGNTATALTNDLHPLCNSSNNGKSTSEKSDYSKKHTRFYGLSDYEQEFDSDPSVIESVKKCNSIINLELSVSEKKDKAIRIPSAQLPTERDHSKRVQFSEYSSDGTHPKRCISKSSATSSRFPSRLSMYSTRSEPRYPSPDKPDPSNGPMTSSRPQLGNKSEMALPKIDLMDDMYDEVIIKAIDTFMTSRKISAKRRPQMERRLISRLAMARKYQMEVDAKIRNNSATTCHSRASVHPDRASLEKGDEQPSKSIPLKPTAFSMVSPGMQITR</sequence>
<proteinExistence type="predicted"/>
<feature type="compositionally biased region" description="Basic and acidic residues" evidence="1">
    <location>
        <begin position="253"/>
        <end position="264"/>
    </location>
</feature>
<feature type="compositionally biased region" description="Basic and acidic residues" evidence="1">
    <location>
        <begin position="356"/>
        <end position="370"/>
    </location>
</feature>
<dbReference type="AlphaFoldDB" id="A0AAN8JUF8"/>
<dbReference type="EMBL" id="JAZGQO010000007">
    <property type="protein sequence ID" value="KAK6182304.1"/>
    <property type="molecule type" value="Genomic_DNA"/>
</dbReference>
<dbReference type="Proteomes" id="UP001347796">
    <property type="component" value="Unassembled WGS sequence"/>
</dbReference>
<evidence type="ECO:0000313" key="2">
    <source>
        <dbReference type="EMBL" id="KAK6182304.1"/>
    </source>
</evidence>
<evidence type="ECO:0000313" key="3">
    <source>
        <dbReference type="Proteomes" id="UP001347796"/>
    </source>
</evidence>
<comment type="caution">
    <text evidence="2">The sequence shown here is derived from an EMBL/GenBank/DDBJ whole genome shotgun (WGS) entry which is preliminary data.</text>
</comment>
<protein>
    <submittedName>
        <fullName evidence="2">Uncharacterized protein</fullName>
    </submittedName>
</protein>
<feature type="compositionally biased region" description="Polar residues" evidence="1">
    <location>
        <begin position="268"/>
        <end position="279"/>
    </location>
</feature>
<organism evidence="2 3">
    <name type="scientific">Patella caerulea</name>
    <name type="common">Rayed Mediterranean limpet</name>
    <dbReference type="NCBI Taxonomy" id="87958"/>
    <lineage>
        <taxon>Eukaryota</taxon>
        <taxon>Metazoa</taxon>
        <taxon>Spiralia</taxon>
        <taxon>Lophotrochozoa</taxon>
        <taxon>Mollusca</taxon>
        <taxon>Gastropoda</taxon>
        <taxon>Patellogastropoda</taxon>
        <taxon>Patelloidea</taxon>
        <taxon>Patellidae</taxon>
        <taxon>Patella</taxon>
    </lineage>
</organism>